<dbReference type="Proteomes" id="UP000070456">
    <property type="component" value="Unassembled WGS sequence"/>
</dbReference>
<keyword evidence="1" id="KW-0472">Membrane</keyword>
<name>A0A140LEG6_9FIRM</name>
<sequence length="89" mass="10482">MEGTVFVVLLIVAILVSLIVRRGQERKIKEKVESIGGEIINIEYRKFFAGPFVIINRISSVYRFEYRKDNQIKEGWVKFNLFSSDWILK</sequence>
<feature type="domain" description="BRCT" evidence="2">
    <location>
        <begin position="1"/>
        <end position="89"/>
    </location>
</feature>
<feature type="transmembrane region" description="Helical" evidence="1">
    <location>
        <begin position="6"/>
        <end position="23"/>
    </location>
</feature>
<dbReference type="EMBL" id="LOEE01000003">
    <property type="protein sequence ID" value="KXG78941.1"/>
    <property type="molecule type" value="Genomic_DNA"/>
</dbReference>
<dbReference type="OrthoDB" id="1956936at2"/>
<accession>A0A140LEG6</accession>
<comment type="caution">
    <text evidence="3">The sequence shown here is derived from an EMBL/GenBank/DDBJ whole genome shotgun (WGS) entry which is preliminary data.</text>
</comment>
<keyword evidence="1" id="KW-1133">Transmembrane helix</keyword>
<keyword evidence="1" id="KW-0812">Transmembrane</keyword>
<dbReference type="AlphaFoldDB" id="A0A140LEG6"/>
<keyword evidence="4" id="KW-1185">Reference proteome</keyword>
<organism evidence="3 4">
    <name type="scientific">Thermotalea metallivorans</name>
    <dbReference type="NCBI Taxonomy" id="520762"/>
    <lineage>
        <taxon>Bacteria</taxon>
        <taxon>Bacillati</taxon>
        <taxon>Bacillota</taxon>
        <taxon>Clostridia</taxon>
        <taxon>Peptostreptococcales</taxon>
        <taxon>Thermotaleaceae</taxon>
        <taxon>Thermotalea</taxon>
    </lineage>
</organism>
<dbReference type="RefSeq" id="WP_068553991.1">
    <property type="nucleotide sequence ID" value="NZ_LOEE01000003.1"/>
</dbReference>
<evidence type="ECO:0000259" key="2">
    <source>
        <dbReference type="PROSITE" id="PS50172"/>
    </source>
</evidence>
<protein>
    <recommendedName>
        <fullName evidence="2">BRCT domain-containing protein</fullName>
    </recommendedName>
</protein>
<evidence type="ECO:0000256" key="1">
    <source>
        <dbReference type="SAM" id="Phobius"/>
    </source>
</evidence>
<reference evidence="3 4" key="1">
    <citation type="submission" date="2015-12" db="EMBL/GenBank/DDBJ databases">
        <title>Draft genome sequence of the thermoanaerobe Thermotalea metallivorans, an isolate from the runoff channel of the Great Artesian Basin, Australia.</title>
        <authorList>
            <person name="Patel B.K."/>
        </authorList>
    </citation>
    <scope>NUCLEOTIDE SEQUENCE [LARGE SCALE GENOMIC DNA]</scope>
    <source>
        <strain evidence="3 4">B2-1</strain>
    </source>
</reference>
<proteinExistence type="predicted"/>
<dbReference type="PROSITE" id="PS50172">
    <property type="entry name" value="BRCT"/>
    <property type="match status" value="1"/>
</dbReference>
<gene>
    <name evidence="3" type="ORF">AN619_01010</name>
</gene>
<evidence type="ECO:0000313" key="3">
    <source>
        <dbReference type="EMBL" id="KXG78941.1"/>
    </source>
</evidence>
<dbReference type="InterPro" id="IPR001357">
    <property type="entry name" value="BRCT_dom"/>
</dbReference>
<evidence type="ECO:0000313" key="4">
    <source>
        <dbReference type="Proteomes" id="UP000070456"/>
    </source>
</evidence>